<evidence type="ECO:0000256" key="2">
    <source>
        <dbReference type="SAM" id="MobiDB-lite"/>
    </source>
</evidence>
<keyword evidence="4" id="KW-1185">Reference proteome</keyword>
<dbReference type="InParanoid" id="C5LRI6"/>
<dbReference type="Gene3D" id="1.10.472.10">
    <property type="entry name" value="Cyclin-like"/>
    <property type="match status" value="1"/>
</dbReference>
<sequence>MSAMAFISPRSWVGNKDRERFCHERTRQNNSRDPHTTLLRRYSTMMETKTTFKRVEKADCGAMAACCSFPSSSYASYSDRWLRATTRGDAYACRSILNVTTSPESTGTSGPSTKASTQPCSSPQDTSDGRLGFEHDDSEEEYPRGISSRDIPDRTDIDCFLPSLSRVLDHLIVLGEEREKSMANSNNNKPVRSRFHSVAVPSISISDYLIRLSKFFHCSGECFVIALVYLDRAVKESSHSEDTDVDVTVTGQEHTTIFNITRLNVHRLFLTALTLAAKYYDDCYYANKRYAEVGGVCTRELNSLEASFLEMIHYRLYVAPEEYIAYKNEVENVSRPCFTADVNRFLGVPASRYFCRCLLMRAAESRRVTDAPSQYSNEEAMLIESLRKQVQLLSLENSLLLKKAEVTVAPRVGPEQSHQAAQSVGVCREAATEGLEASKREISELKKVLAEERTGMAELRKKLDKQKIESEKSVAELNLDAQSRIEKLAKELECTKKQLKMADEEADTIWAERVHSERRLRDIIEQGDGELHKLMAEISSCRALLDEREKALQLMETRVAARDVVRHDETTLERRARELDEECENLRRICDVEREGRVAAEERLEAAEKELTTLHKECEKLRGETEQLPTVKAKLAECRKELERTVAEKAEQMSRGDRECCNRQAAEKELKKLREEMDEFLVKMRSEKECFYRAPVLGDYGKWMIYSKTQMQVETLKREVKEARTLLMGEQGEAAKSRDEVCRLRAELDLMKTSQLDRVVQENDRLKRRNAEAQQLLDTAHDEALKFRKEAGDAELLRKEKSLAVEELERLKQTYSEDRERHAEEVANFKTTVETQRLRLKRLESLHNEIEKIDLRGGLSALQALARTVSGVREDGQTEFWLMLIVSGDDRGPLVLAMTDPFAAAPEDDSVEGAQAVENRAGTCEEAQDEDNVNAEPVLYRVLDDVIEEEMRRVGDVLD</sequence>
<dbReference type="GeneID" id="9043767"/>
<dbReference type="EMBL" id="GG684817">
    <property type="protein sequence ID" value="EER00649.1"/>
    <property type="molecule type" value="Genomic_DNA"/>
</dbReference>
<evidence type="ECO:0000256" key="1">
    <source>
        <dbReference type="SAM" id="Coils"/>
    </source>
</evidence>
<feature type="compositionally biased region" description="Low complexity" evidence="2">
    <location>
        <begin position="100"/>
        <end position="113"/>
    </location>
</feature>
<accession>C5LRI6</accession>
<gene>
    <name evidence="3" type="ORF">Pmar_PMAR019798</name>
</gene>
<dbReference type="RefSeq" id="XP_002767931.1">
    <property type="nucleotide sequence ID" value="XM_002767885.1"/>
</dbReference>
<dbReference type="Proteomes" id="UP000007800">
    <property type="component" value="Unassembled WGS sequence"/>
</dbReference>
<feature type="coiled-coil region" evidence="1">
    <location>
        <begin position="569"/>
        <end position="825"/>
    </location>
</feature>
<proteinExistence type="predicted"/>
<dbReference type="PANTHER" id="PTHR15615">
    <property type="match status" value="1"/>
</dbReference>
<dbReference type="Pfam" id="PF08613">
    <property type="entry name" value="Cyclin"/>
    <property type="match status" value="1"/>
</dbReference>
<dbReference type="AlphaFoldDB" id="C5LRI6"/>
<dbReference type="OrthoDB" id="484237at2759"/>
<evidence type="ECO:0000313" key="3">
    <source>
        <dbReference type="EMBL" id="EER00649.1"/>
    </source>
</evidence>
<dbReference type="CDD" id="cd20558">
    <property type="entry name" value="CYCLIN_ScPCL7-like"/>
    <property type="match status" value="1"/>
</dbReference>
<feature type="region of interest" description="Disordered" evidence="2">
    <location>
        <begin position="100"/>
        <end position="148"/>
    </location>
</feature>
<name>C5LRI6_PERM5</name>
<evidence type="ECO:0000313" key="4">
    <source>
        <dbReference type="Proteomes" id="UP000007800"/>
    </source>
</evidence>
<dbReference type="InterPro" id="IPR013922">
    <property type="entry name" value="Cyclin_PHO80-like"/>
</dbReference>
<reference evidence="3 4" key="1">
    <citation type="submission" date="2008-07" db="EMBL/GenBank/DDBJ databases">
        <authorList>
            <person name="El-Sayed N."/>
            <person name="Caler E."/>
            <person name="Inman J."/>
            <person name="Amedeo P."/>
            <person name="Hass B."/>
            <person name="Wortman J."/>
        </authorList>
    </citation>
    <scope>NUCLEOTIDE SEQUENCE [LARGE SCALE GENOMIC DNA]</scope>
    <source>
        <strain evidence="4">ATCC 50983 / TXsc</strain>
    </source>
</reference>
<feature type="compositionally biased region" description="Polar residues" evidence="2">
    <location>
        <begin position="114"/>
        <end position="126"/>
    </location>
</feature>
<organism evidence="4">
    <name type="scientific">Perkinsus marinus (strain ATCC 50983 / TXsc)</name>
    <dbReference type="NCBI Taxonomy" id="423536"/>
    <lineage>
        <taxon>Eukaryota</taxon>
        <taxon>Sar</taxon>
        <taxon>Alveolata</taxon>
        <taxon>Perkinsozoa</taxon>
        <taxon>Perkinsea</taxon>
        <taxon>Perkinsida</taxon>
        <taxon>Perkinsidae</taxon>
        <taxon>Perkinsus</taxon>
    </lineage>
</organism>
<dbReference type="SUPFAM" id="SSF47954">
    <property type="entry name" value="Cyclin-like"/>
    <property type="match status" value="1"/>
</dbReference>
<feature type="coiled-coil region" evidence="1">
    <location>
        <begin position="428"/>
        <end position="505"/>
    </location>
</feature>
<dbReference type="PANTHER" id="PTHR15615:SF108">
    <property type="entry name" value="PROTEIN CNPPD1"/>
    <property type="match status" value="1"/>
</dbReference>
<dbReference type="GO" id="GO:0019901">
    <property type="term" value="F:protein kinase binding"/>
    <property type="evidence" value="ECO:0007669"/>
    <property type="project" value="InterPro"/>
</dbReference>
<protein>
    <submittedName>
        <fullName evidence="3">Uncharacterized protein</fullName>
    </submittedName>
</protein>
<dbReference type="InterPro" id="IPR036915">
    <property type="entry name" value="Cyclin-like_sf"/>
</dbReference>
<keyword evidence="1" id="KW-0175">Coiled coil</keyword>